<organism evidence="2 3">
    <name type="scientific">Haloferax gibbonsii</name>
    <dbReference type="NCBI Taxonomy" id="35746"/>
    <lineage>
        <taxon>Archaea</taxon>
        <taxon>Methanobacteriati</taxon>
        <taxon>Methanobacteriota</taxon>
        <taxon>Stenosarchaea group</taxon>
        <taxon>Halobacteria</taxon>
        <taxon>Halobacteriales</taxon>
        <taxon>Haloferacaceae</taxon>
        <taxon>Haloferax</taxon>
    </lineage>
</organism>
<geneLocation type="plasmid" evidence="2 3">
    <name>pHGLR3</name>
</geneLocation>
<dbReference type="PANTHER" id="PTHR35848:SF6">
    <property type="entry name" value="CUPIN TYPE-2 DOMAIN-CONTAINING PROTEIN"/>
    <property type="match status" value="1"/>
</dbReference>
<accession>A0A871BMW5</accession>
<evidence type="ECO:0000256" key="1">
    <source>
        <dbReference type="ARBA" id="ARBA00022723"/>
    </source>
</evidence>
<evidence type="ECO:0008006" key="4">
    <source>
        <dbReference type="Google" id="ProtNLM"/>
    </source>
</evidence>
<dbReference type="InterPro" id="IPR011051">
    <property type="entry name" value="RmlC_Cupin_sf"/>
</dbReference>
<gene>
    <name evidence="2" type="ORF">HfgLR_25035</name>
</gene>
<dbReference type="AlphaFoldDB" id="A0A871BMW5"/>
<keyword evidence="2" id="KW-0614">Plasmid</keyword>
<dbReference type="SUPFAM" id="SSF51182">
    <property type="entry name" value="RmlC-like cupins"/>
    <property type="match status" value="1"/>
</dbReference>
<evidence type="ECO:0000313" key="3">
    <source>
        <dbReference type="Proteomes" id="UP000663064"/>
    </source>
</evidence>
<proteinExistence type="predicted"/>
<sequence>MLVFHPFWIMAVPPLSYVQTFKDTKTHLNVDSGTVQHWCPITHEETGAFELGVCRFAPGSTGRIHPETDKYESGWDFVLMPSTGSLRIDAEGETQVLKQYDFAYLPDGNDHRIRNEGREESWAVWAAVPAKDTTDGPSTMEYIDTFEDIEEGTGADPEDIKRYWIPIAAKTIGVPNLEMGLIFRPVGTEVPYHQHDPLETKEAFVSLEGTMGVKGPERYYELNEYDAMYVPPSGRHSNRNIAQRELRYVFIETPAEPELNFI</sequence>
<dbReference type="Gene3D" id="2.60.120.10">
    <property type="entry name" value="Jelly Rolls"/>
    <property type="match status" value="2"/>
</dbReference>
<evidence type="ECO:0000313" key="2">
    <source>
        <dbReference type="EMBL" id="QOS14089.1"/>
    </source>
</evidence>
<dbReference type="InterPro" id="IPR014710">
    <property type="entry name" value="RmlC-like_jellyroll"/>
</dbReference>
<dbReference type="EMBL" id="CP063208">
    <property type="protein sequence ID" value="QOS14089.1"/>
    <property type="molecule type" value="Genomic_DNA"/>
</dbReference>
<dbReference type="GO" id="GO:0046872">
    <property type="term" value="F:metal ion binding"/>
    <property type="evidence" value="ECO:0007669"/>
    <property type="project" value="UniProtKB-KW"/>
</dbReference>
<protein>
    <recommendedName>
        <fullName evidence="4">Cupin 2 conserved barrel domain-containing protein</fullName>
    </recommendedName>
</protein>
<dbReference type="PANTHER" id="PTHR35848">
    <property type="entry name" value="OXALATE-BINDING PROTEIN"/>
    <property type="match status" value="1"/>
</dbReference>
<keyword evidence="1" id="KW-0479">Metal-binding</keyword>
<name>A0A871BMW5_HALGI</name>
<dbReference type="CDD" id="cd02208">
    <property type="entry name" value="cupin_RmlC-like"/>
    <property type="match status" value="1"/>
</dbReference>
<dbReference type="Proteomes" id="UP000663064">
    <property type="component" value="Plasmid pHGLR3"/>
</dbReference>
<dbReference type="InterPro" id="IPR051610">
    <property type="entry name" value="GPI/OXD"/>
</dbReference>
<reference evidence="2" key="1">
    <citation type="journal article" date="2021" name="Front. Microbiol.">
        <title>Cellular and Genomic Properties of Haloferax gibbonsii LR2-5, the Host of Euryarchaeal Virus HFTV1.</title>
        <authorList>
            <person name="Tittes C."/>
            <person name="Schwarzer S."/>
            <person name="Pfeiffer F."/>
            <person name="Dyall-Smith M."/>
            <person name="Rodriguez-Franco M."/>
            <person name="Oksanen H.M."/>
            <person name="Quax T.E.F."/>
        </authorList>
    </citation>
    <scope>NUCLEOTIDE SEQUENCE</scope>
    <source>
        <strain evidence="2">LR2-5</strain>
    </source>
</reference>